<keyword evidence="6 8" id="KW-0378">Hydrolase</keyword>
<dbReference type="FunFam" id="3.40.50.1820:FF:000334">
    <property type="entry name" value="S-formylglutathione hydrolase"/>
    <property type="match status" value="1"/>
</dbReference>
<dbReference type="OrthoDB" id="420518at2759"/>
<dbReference type="GO" id="GO:0046294">
    <property type="term" value="P:formaldehyde catabolic process"/>
    <property type="evidence" value="ECO:0007669"/>
    <property type="project" value="InterPro"/>
</dbReference>
<name>A0A8K0CTF6_IGNLU</name>
<evidence type="ECO:0000313" key="9">
    <source>
        <dbReference type="EMBL" id="KAF2892219.1"/>
    </source>
</evidence>
<dbReference type="InterPro" id="IPR029058">
    <property type="entry name" value="AB_hydrolase_fold"/>
</dbReference>
<dbReference type="Pfam" id="PF00756">
    <property type="entry name" value="Esterase"/>
    <property type="match status" value="1"/>
</dbReference>
<keyword evidence="10" id="KW-1185">Reference proteome</keyword>
<dbReference type="Proteomes" id="UP000801492">
    <property type="component" value="Unassembled WGS sequence"/>
</dbReference>
<dbReference type="EC" id="3.1.2.12" evidence="3 8"/>
<reference evidence="9" key="1">
    <citation type="submission" date="2019-08" db="EMBL/GenBank/DDBJ databases">
        <title>The genome of the North American firefly Photinus pyralis.</title>
        <authorList>
            <consortium name="Photinus pyralis genome working group"/>
            <person name="Fallon T.R."/>
            <person name="Sander Lower S.E."/>
            <person name="Weng J.-K."/>
        </authorList>
    </citation>
    <scope>NUCLEOTIDE SEQUENCE</scope>
    <source>
        <strain evidence="9">TRF0915ILg1</strain>
        <tissue evidence="9">Whole body</tissue>
    </source>
</reference>
<evidence type="ECO:0000256" key="7">
    <source>
        <dbReference type="PIRSR" id="PIRSR614186-1"/>
    </source>
</evidence>
<gene>
    <name evidence="9" type="ORF">ILUMI_13963</name>
</gene>
<dbReference type="NCBIfam" id="TIGR02821">
    <property type="entry name" value="fghA_ester_D"/>
    <property type="match status" value="1"/>
</dbReference>
<evidence type="ECO:0000256" key="4">
    <source>
        <dbReference type="ARBA" id="ARBA00016774"/>
    </source>
</evidence>
<organism evidence="9 10">
    <name type="scientific">Ignelater luminosus</name>
    <name type="common">Cucubano</name>
    <name type="synonym">Pyrophorus luminosus</name>
    <dbReference type="NCBI Taxonomy" id="2038154"/>
    <lineage>
        <taxon>Eukaryota</taxon>
        <taxon>Metazoa</taxon>
        <taxon>Ecdysozoa</taxon>
        <taxon>Arthropoda</taxon>
        <taxon>Hexapoda</taxon>
        <taxon>Insecta</taxon>
        <taxon>Pterygota</taxon>
        <taxon>Neoptera</taxon>
        <taxon>Endopterygota</taxon>
        <taxon>Coleoptera</taxon>
        <taxon>Polyphaga</taxon>
        <taxon>Elateriformia</taxon>
        <taxon>Elateroidea</taxon>
        <taxon>Elateridae</taxon>
        <taxon>Agrypninae</taxon>
        <taxon>Pyrophorini</taxon>
        <taxon>Ignelater</taxon>
    </lineage>
</organism>
<dbReference type="Gene3D" id="3.40.50.1820">
    <property type="entry name" value="alpha/beta hydrolase"/>
    <property type="match status" value="1"/>
</dbReference>
<evidence type="ECO:0000313" key="10">
    <source>
        <dbReference type="Proteomes" id="UP000801492"/>
    </source>
</evidence>
<comment type="catalytic activity">
    <reaction evidence="8">
        <text>S-formylglutathione + H2O = formate + glutathione + H(+)</text>
        <dbReference type="Rhea" id="RHEA:14961"/>
        <dbReference type="ChEBI" id="CHEBI:15377"/>
        <dbReference type="ChEBI" id="CHEBI:15378"/>
        <dbReference type="ChEBI" id="CHEBI:15740"/>
        <dbReference type="ChEBI" id="CHEBI:57688"/>
        <dbReference type="ChEBI" id="CHEBI:57925"/>
        <dbReference type="EC" id="3.1.2.12"/>
    </reaction>
</comment>
<dbReference type="GO" id="GO:0018738">
    <property type="term" value="F:S-formylglutathione hydrolase activity"/>
    <property type="evidence" value="ECO:0007669"/>
    <property type="project" value="UniProtKB-EC"/>
</dbReference>
<feature type="active site" description="Charge relay system" evidence="7">
    <location>
        <position position="239"/>
    </location>
</feature>
<sequence length="293" mass="32598">MRIFYRALRKMASALTEVSSNKVFGGLQKVFSHESKELGCKMRFAIFLPAQSEEKKLPIIYWLSGLECTELNCVQKSGIQRYAAEHDVIIVCPDTSPRGLNLPGEKDSWDFGEGAGFYVNATEKPWSDNYRMYSYVTSELINVINSNFPVIEGKQSIMGHSMGGHGALICALKNPGLYKSVSAFAPICNPSKAPWGIKALTGYLGPHETGSWAQWDATELAKSYNGAPIELFIDQGSDDKFLDQLLPNNLVAACKEAHVPAILKMREGYDHSYFYIATFIGEHVSYHAKHLNE</sequence>
<evidence type="ECO:0000256" key="8">
    <source>
        <dbReference type="RuleBase" id="RU363068"/>
    </source>
</evidence>
<dbReference type="AlphaFoldDB" id="A0A8K0CTF6"/>
<dbReference type="InterPro" id="IPR000801">
    <property type="entry name" value="Esterase-like"/>
</dbReference>
<accession>A0A8K0CTF6</accession>
<dbReference type="InterPro" id="IPR014186">
    <property type="entry name" value="S-formylglutathione_hydrol"/>
</dbReference>
<dbReference type="GO" id="GO:0005829">
    <property type="term" value="C:cytosol"/>
    <property type="evidence" value="ECO:0007669"/>
    <property type="project" value="TreeGrafter"/>
</dbReference>
<dbReference type="PANTHER" id="PTHR10061:SF0">
    <property type="entry name" value="S-FORMYLGLUTATHIONE HYDROLASE"/>
    <property type="match status" value="1"/>
</dbReference>
<proteinExistence type="inferred from homology"/>
<keyword evidence="5 8" id="KW-0719">Serine esterase</keyword>
<comment type="caution">
    <text evidence="9">The sequence shown here is derived from an EMBL/GenBank/DDBJ whole genome shotgun (WGS) entry which is preliminary data.</text>
</comment>
<dbReference type="PANTHER" id="PTHR10061">
    <property type="entry name" value="S-FORMYLGLUTATHIONE HYDROLASE"/>
    <property type="match status" value="1"/>
</dbReference>
<comment type="similarity">
    <text evidence="2 8">Belongs to the esterase D family.</text>
</comment>
<dbReference type="SUPFAM" id="SSF53474">
    <property type="entry name" value="alpha/beta-Hydrolases"/>
    <property type="match status" value="1"/>
</dbReference>
<keyword evidence="8" id="KW-0963">Cytoplasm</keyword>
<feature type="active site" description="Charge relay system" evidence="7">
    <location>
        <position position="161"/>
    </location>
</feature>
<protein>
    <recommendedName>
        <fullName evidence="4 8">S-formylglutathione hydrolase</fullName>
        <ecNumber evidence="3 8">3.1.2.12</ecNumber>
    </recommendedName>
</protein>
<dbReference type="EMBL" id="VTPC01008868">
    <property type="protein sequence ID" value="KAF2892219.1"/>
    <property type="molecule type" value="Genomic_DNA"/>
</dbReference>
<comment type="function">
    <text evidence="1 8">Serine hydrolase involved in the detoxification of formaldehyde.</text>
</comment>
<evidence type="ECO:0000256" key="2">
    <source>
        <dbReference type="ARBA" id="ARBA00005622"/>
    </source>
</evidence>
<comment type="subcellular location">
    <subcellularLocation>
        <location evidence="8">Cytoplasm</location>
    </subcellularLocation>
</comment>
<evidence type="ECO:0000256" key="6">
    <source>
        <dbReference type="ARBA" id="ARBA00022801"/>
    </source>
</evidence>
<evidence type="ECO:0000256" key="5">
    <source>
        <dbReference type="ARBA" id="ARBA00022487"/>
    </source>
</evidence>
<evidence type="ECO:0000256" key="3">
    <source>
        <dbReference type="ARBA" id="ARBA00012479"/>
    </source>
</evidence>
<dbReference type="GO" id="GO:0052689">
    <property type="term" value="F:carboxylic ester hydrolase activity"/>
    <property type="evidence" value="ECO:0007669"/>
    <property type="project" value="UniProtKB-KW"/>
</dbReference>
<feature type="active site" description="Charge relay system" evidence="7">
    <location>
        <position position="271"/>
    </location>
</feature>
<evidence type="ECO:0000256" key="1">
    <source>
        <dbReference type="ARBA" id="ARBA00002608"/>
    </source>
</evidence>